<reference evidence="4 5" key="1">
    <citation type="submission" date="2023-10" db="EMBL/GenBank/DDBJ databases">
        <title>Chromosome-scale genome assembly provides insights into flower coloration mechanisms of Canna indica.</title>
        <authorList>
            <person name="Li C."/>
        </authorList>
    </citation>
    <scope>NUCLEOTIDE SEQUENCE [LARGE SCALE GENOMIC DNA]</scope>
    <source>
        <tissue evidence="4">Flower</tissue>
    </source>
</reference>
<dbReference type="Pfam" id="PF23598">
    <property type="entry name" value="LRR_14"/>
    <property type="match status" value="1"/>
</dbReference>
<dbReference type="SUPFAM" id="SSF52058">
    <property type="entry name" value="L domain-like"/>
    <property type="match status" value="1"/>
</dbReference>
<accession>A0AAQ3QKY7</accession>
<keyword evidence="2" id="KW-0677">Repeat</keyword>
<evidence type="ECO:0000259" key="3">
    <source>
        <dbReference type="Pfam" id="PF23598"/>
    </source>
</evidence>
<dbReference type="InterPro" id="IPR032675">
    <property type="entry name" value="LRR_dom_sf"/>
</dbReference>
<proteinExistence type="predicted"/>
<dbReference type="Gene3D" id="3.80.10.10">
    <property type="entry name" value="Ribonuclease Inhibitor"/>
    <property type="match status" value="1"/>
</dbReference>
<organism evidence="4 5">
    <name type="scientific">Canna indica</name>
    <name type="common">Indian-shot</name>
    <dbReference type="NCBI Taxonomy" id="4628"/>
    <lineage>
        <taxon>Eukaryota</taxon>
        <taxon>Viridiplantae</taxon>
        <taxon>Streptophyta</taxon>
        <taxon>Embryophyta</taxon>
        <taxon>Tracheophyta</taxon>
        <taxon>Spermatophyta</taxon>
        <taxon>Magnoliopsida</taxon>
        <taxon>Liliopsida</taxon>
        <taxon>Zingiberales</taxon>
        <taxon>Cannaceae</taxon>
        <taxon>Canna</taxon>
    </lineage>
</organism>
<feature type="domain" description="Disease resistance R13L4/SHOC-2-like LRR" evidence="3">
    <location>
        <begin position="82"/>
        <end position="239"/>
    </location>
</feature>
<dbReference type="InterPro" id="IPR055414">
    <property type="entry name" value="LRR_R13L4/SHOC2-like"/>
</dbReference>
<evidence type="ECO:0000313" key="5">
    <source>
        <dbReference type="Proteomes" id="UP001327560"/>
    </source>
</evidence>
<dbReference type="Proteomes" id="UP001327560">
    <property type="component" value="Chromosome 7"/>
</dbReference>
<evidence type="ECO:0000313" key="4">
    <source>
        <dbReference type="EMBL" id="WOL13393.1"/>
    </source>
</evidence>
<sequence>MHDLLRSLGAKLMKDEGIAFSEGQSKNMNPLMKVRRLSLSNKGDTLRLPSLIIEQKCLRVLQSFNSPEIKTIQDDIVKGLDRLRVLDLKYTSIKSLPNSIMKLLHLRYLDLDRTNIHKLPESIGYLAYLQTLNISGYESLHVLPNGITRLSNLRCLRVRDTPLTHVPSEIGRLTNLNHFEGFVVGQDDSPTDMVEGWNLEELQSLSNLRHLDIWRSERASTAGGTTILANMIRLRRLDIF</sequence>
<evidence type="ECO:0000256" key="1">
    <source>
        <dbReference type="ARBA" id="ARBA00022614"/>
    </source>
</evidence>
<protein>
    <submittedName>
        <fullName evidence="4">Disease resistance protein RGA3</fullName>
    </submittedName>
</protein>
<keyword evidence="5" id="KW-1185">Reference proteome</keyword>
<keyword evidence="1" id="KW-0433">Leucine-rich repeat</keyword>
<dbReference type="PANTHER" id="PTHR47186:SF49">
    <property type="entry name" value="NB-ARC DOMAIN-CONTAINING PROTEIN"/>
    <property type="match status" value="1"/>
</dbReference>
<name>A0AAQ3QKY7_9LILI</name>
<gene>
    <name evidence="4" type="ORF">Cni_G22163</name>
</gene>
<dbReference type="AlphaFoldDB" id="A0AAQ3QKY7"/>
<dbReference type="PANTHER" id="PTHR47186">
    <property type="entry name" value="LEUCINE-RICH REPEAT-CONTAINING PROTEIN 57"/>
    <property type="match status" value="1"/>
</dbReference>
<dbReference type="InterPro" id="IPR003591">
    <property type="entry name" value="Leu-rich_rpt_typical-subtyp"/>
</dbReference>
<evidence type="ECO:0000256" key="2">
    <source>
        <dbReference type="ARBA" id="ARBA00022737"/>
    </source>
</evidence>
<dbReference type="SMART" id="SM00369">
    <property type="entry name" value="LRR_TYP"/>
    <property type="match status" value="3"/>
</dbReference>
<dbReference type="EMBL" id="CP136896">
    <property type="protein sequence ID" value="WOL13393.1"/>
    <property type="molecule type" value="Genomic_DNA"/>
</dbReference>